<accession>L8JC12</accession>
<comment type="caution">
    <text evidence="8">The sequence shown here is derived from an EMBL/GenBank/DDBJ whole genome shotgun (WGS) entry which is preliminary data.</text>
</comment>
<proteinExistence type="inferred from homology"/>
<keyword evidence="4 7" id="KW-0812">Transmembrane</keyword>
<evidence type="ECO:0000256" key="3">
    <source>
        <dbReference type="ARBA" id="ARBA00022475"/>
    </source>
</evidence>
<feature type="transmembrane region" description="Helical" evidence="7">
    <location>
        <begin position="178"/>
        <end position="200"/>
    </location>
</feature>
<keyword evidence="6 7" id="KW-0472">Membrane</keyword>
<name>L8JC12_9GAMM</name>
<feature type="transmembrane region" description="Helical" evidence="7">
    <location>
        <begin position="236"/>
        <end position="255"/>
    </location>
</feature>
<dbReference type="EMBL" id="AMZO01000016">
    <property type="protein sequence ID" value="ELR65783.1"/>
    <property type="molecule type" value="Genomic_DNA"/>
</dbReference>
<dbReference type="PANTHER" id="PTHR30106">
    <property type="entry name" value="INNER MEMBRANE PROTEIN YEIH-RELATED"/>
    <property type="match status" value="1"/>
</dbReference>
<evidence type="ECO:0000313" key="9">
    <source>
        <dbReference type="Proteomes" id="UP000011134"/>
    </source>
</evidence>
<comment type="subcellular location">
    <subcellularLocation>
        <location evidence="1">Cell membrane</location>
        <topology evidence="1">Multi-pass membrane protein</topology>
    </subcellularLocation>
</comment>
<sequence length="318" mass="33858">MMSLASLTNSVKKCQTSDCLFFAIALVCLLPFISSPVALILGFSLASLGFVPTQFNLGALTKKLLSYSIIGLGFGIHLDQAIEASKQGLGLIIASIFFTLIIGNLLTRLLHIEQKTGHLIASGTAICGGSAIAAVAPAINAKDEQTSLALATVFILNSVALFVFPAIGHLLDMSQHAFGTWAAIAIHDTSSVVGAAGAYGDEALRTATTLKLARALWIIPVAFLSSLMFKGDSKKIGVPFFIVFYCVAILFAHWVPNLQPVYDQIFFVSKRVLVVCLFLIGSGITVNRLRASGLQPLLLGILLWLSIGLGSLTYIQLF</sequence>
<feature type="transmembrane region" description="Helical" evidence="7">
    <location>
        <begin position="20"/>
        <end position="43"/>
    </location>
</feature>
<dbReference type="PANTHER" id="PTHR30106:SF1">
    <property type="entry name" value="UPF0324 MEMBRANE PROTEIN FN0533"/>
    <property type="match status" value="1"/>
</dbReference>
<dbReference type="GO" id="GO:0005886">
    <property type="term" value="C:plasma membrane"/>
    <property type="evidence" value="ECO:0007669"/>
    <property type="project" value="UniProtKB-SubCell"/>
</dbReference>
<evidence type="ECO:0000313" key="8">
    <source>
        <dbReference type="EMBL" id="ELR65783.1"/>
    </source>
</evidence>
<evidence type="ECO:0000256" key="1">
    <source>
        <dbReference type="ARBA" id="ARBA00004651"/>
    </source>
</evidence>
<organism evidence="8 9">
    <name type="scientific">Photobacterium marinum</name>
    <dbReference type="NCBI Taxonomy" id="1056511"/>
    <lineage>
        <taxon>Bacteria</taxon>
        <taxon>Pseudomonadati</taxon>
        <taxon>Pseudomonadota</taxon>
        <taxon>Gammaproteobacteria</taxon>
        <taxon>Vibrionales</taxon>
        <taxon>Vibrionaceae</taxon>
        <taxon>Photobacterium</taxon>
    </lineage>
</organism>
<feature type="transmembrane region" description="Helical" evidence="7">
    <location>
        <begin position="267"/>
        <end position="285"/>
    </location>
</feature>
<feature type="transmembrane region" description="Helical" evidence="7">
    <location>
        <begin position="147"/>
        <end position="171"/>
    </location>
</feature>
<dbReference type="Pfam" id="PF03601">
    <property type="entry name" value="Cons_hypoth698"/>
    <property type="match status" value="1"/>
</dbReference>
<evidence type="ECO:0000256" key="5">
    <source>
        <dbReference type="ARBA" id="ARBA00022989"/>
    </source>
</evidence>
<feature type="transmembrane region" description="Helical" evidence="7">
    <location>
        <begin position="297"/>
        <end position="317"/>
    </location>
</feature>
<feature type="transmembrane region" description="Helical" evidence="7">
    <location>
        <begin position="212"/>
        <end position="229"/>
    </location>
</feature>
<feature type="transmembrane region" description="Helical" evidence="7">
    <location>
        <begin position="88"/>
        <end position="107"/>
    </location>
</feature>
<reference evidence="8 9" key="1">
    <citation type="submission" date="2012-12" db="EMBL/GenBank/DDBJ databases">
        <title>Genome Assembly of Photobacterium sp. AK15.</title>
        <authorList>
            <person name="Khatri I."/>
            <person name="Vaidya B."/>
            <person name="Srinivas T.N.R."/>
            <person name="Subramanian S."/>
            <person name="Pinnaka A."/>
        </authorList>
    </citation>
    <scope>NUCLEOTIDE SEQUENCE [LARGE SCALE GENOMIC DNA]</scope>
    <source>
        <strain evidence="8 9">AK15</strain>
    </source>
</reference>
<evidence type="ECO:0000256" key="2">
    <source>
        <dbReference type="ARBA" id="ARBA00007977"/>
    </source>
</evidence>
<evidence type="ECO:0000256" key="6">
    <source>
        <dbReference type="ARBA" id="ARBA00023136"/>
    </source>
</evidence>
<keyword evidence="3" id="KW-1003">Cell membrane</keyword>
<keyword evidence="9" id="KW-1185">Reference proteome</keyword>
<protein>
    <submittedName>
        <fullName evidence="8">Membrane protein</fullName>
    </submittedName>
</protein>
<comment type="similarity">
    <text evidence="2">Belongs to the UPF0324 family.</text>
</comment>
<keyword evidence="5 7" id="KW-1133">Transmembrane helix</keyword>
<dbReference type="InterPro" id="IPR018383">
    <property type="entry name" value="UPF0324_pro"/>
</dbReference>
<evidence type="ECO:0000256" key="7">
    <source>
        <dbReference type="SAM" id="Phobius"/>
    </source>
</evidence>
<gene>
    <name evidence="8" type="ORF">C942_00869</name>
</gene>
<dbReference type="RefSeq" id="WP_007465826.1">
    <property type="nucleotide sequence ID" value="NZ_AMZO01000016.1"/>
</dbReference>
<evidence type="ECO:0000256" key="4">
    <source>
        <dbReference type="ARBA" id="ARBA00022692"/>
    </source>
</evidence>
<dbReference type="PATRIC" id="fig|1056511.3.peg.2361"/>
<dbReference type="Proteomes" id="UP000011134">
    <property type="component" value="Unassembled WGS sequence"/>
</dbReference>
<feature type="transmembrane region" description="Helical" evidence="7">
    <location>
        <begin position="119"/>
        <end position="141"/>
    </location>
</feature>
<dbReference type="AlphaFoldDB" id="L8JC12"/>